<name>A0ABQ3EB95_9GAMM</name>
<dbReference type="PANTHER" id="PTHR21716">
    <property type="entry name" value="TRANSMEMBRANE PROTEIN"/>
    <property type="match status" value="1"/>
</dbReference>
<feature type="transmembrane region" description="Helical" evidence="6">
    <location>
        <begin position="226"/>
        <end position="253"/>
    </location>
</feature>
<dbReference type="Proteomes" id="UP000646745">
    <property type="component" value="Unassembled WGS sequence"/>
</dbReference>
<evidence type="ECO:0000256" key="6">
    <source>
        <dbReference type="SAM" id="Phobius"/>
    </source>
</evidence>
<feature type="transmembrane region" description="Helical" evidence="6">
    <location>
        <begin position="295"/>
        <end position="317"/>
    </location>
</feature>
<feature type="transmembrane region" description="Helical" evidence="6">
    <location>
        <begin position="199"/>
        <end position="220"/>
    </location>
</feature>
<sequence length="372" mass="40985">MSPGQEPSFRNLPFNLMLTLASLTIIIAGVRAAETLIIPVLLSVFVAVICASPVHWLYRRGLNSYAAVLITLIILGGLLTLFGMLLGNSFAAFMDSWPQMQKQLEGHYLTLLEWLAHQGLSISPSELNSMLDDSNGGWVTSFVSGLGLVLSQSLVILLLVNFMLFETLDFRQKVARALSNPGPSLERFNEFSFNLKRYMAVKTVISLITGLLVMVSAWLVGVKFALLWGALAFVLNYVPNIGSFIAAIPAVLLTLAMPDGGMVKALMLSGAYLAINFVLGNLIEPRVMGRTMGLSTLVAFLSLVVWGWILGPVGMLLSVPLTMTLKIALDSHPETRWIARMLGPSERRRRYQRKANEVLEELEEEMEGNDQR</sequence>
<dbReference type="RefSeq" id="WP_189445534.1">
    <property type="nucleotide sequence ID" value="NZ_BMZI01000007.1"/>
</dbReference>
<feature type="transmembrane region" description="Helical" evidence="6">
    <location>
        <begin position="138"/>
        <end position="164"/>
    </location>
</feature>
<comment type="subcellular location">
    <subcellularLocation>
        <location evidence="1">Membrane</location>
        <topology evidence="1">Multi-pass membrane protein</topology>
    </subcellularLocation>
</comment>
<feature type="transmembrane region" description="Helical" evidence="6">
    <location>
        <begin position="265"/>
        <end position="283"/>
    </location>
</feature>
<evidence type="ECO:0000313" key="7">
    <source>
        <dbReference type="EMBL" id="GHB29288.1"/>
    </source>
</evidence>
<keyword evidence="8" id="KW-1185">Reference proteome</keyword>
<evidence type="ECO:0000256" key="1">
    <source>
        <dbReference type="ARBA" id="ARBA00004141"/>
    </source>
</evidence>
<keyword evidence="3 6" id="KW-0812">Transmembrane</keyword>
<proteinExistence type="inferred from homology"/>
<dbReference type="Pfam" id="PF01594">
    <property type="entry name" value="AI-2E_transport"/>
    <property type="match status" value="1"/>
</dbReference>
<feature type="transmembrane region" description="Helical" evidence="6">
    <location>
        <begin position="65"/>
        <end position="86"/>
    </location>
</feature>
<reference evidence="8" key="1">
    <citation type="journal article" date="2019" name="Int. J. Syst. Evol. Microbiol.">
        <title>The Global Catalogue of Microorganisms (GCM) 10K type strain sequencing project: providing services to taxonomists for standard genome sequencing and annotation.</title>
        <authorList>
            <consortium name="The Broad Institute Genomics Platform"/>
            <consortium name="The Broad Institute Genome Sequencing Center for Infectious Disease"/>
            <person name="Wu L."/>
            <person name="Ma J."/>
        </authorList>
    </citation>
    <scope>NUCLEOTIDE SEQUENCE [LARGE SCALE GENOMIC DNA]</scope>
    <source>
        <strain evidence="8">KCTC 32998</strain>
    </source>
</reference>
<evidence type="ECO:0000256" key="4">
    <source>
        <dbReference type="ARBA" id="ARBA00022989"/>
    </source>
</evidence>
<keyword evidence="5 6" id="KW-0472">Membrane</keyword>
<dbReference type="PANTHER" id="PTHR21716:SF64">
    <property type="entry name" value="AI-2 TRANSPORT PROTEIN TQSA"/>
    <property type="match status" value="1"/>
</dbReference>
<protein>
    <submittedName>
        <fullName evidence="7">Pheromone autoinducer 2 transporter</fullName>
    </submittedName>
</protein>
<evidence type="ECO:0000256" key="3">
    <source>
        <dbReference type="ARBA" id="ARBA00022692"/>
    </source>
</evidence>
<comment type="caution">
    <text evidence="7">The sequence shown here is derived from an EMBL/GenBank/DDBJ whole genome shotgun (WGS) entry which is preliminary data.</text>
</comment>
<organism evidence="7 8">
    <name type="scientific">Salinicola rhizosphaerae</name>
    <dbReference type="NCBI Taxonomy" id="1443141"/>
    <lineage>
        <taxon>Bacteria</taxon>
        <taxon>Pseudomonadati</taxon>
        <taxon>Pseudomonadota</taxon>
        <taxon>Gammaproteobacteria</taxon>
        <taxon>Oceanospirillales</taxon>
        <taxon>Halomonadaceae</taxon>
        <taxon>Salinicola</taxon>
    </lineage>
</organism>
<gene>
    <name evidence="7" type="ORF">GCM10009038_29840</name>
</gene>
<evidence type="ECO:0000256" key="5">
    <source>
        <dbReference type="ARBA" id="ARBA00023136"/>
    </source>
</evidence>
<feature type="transmembrane region" description="Helical" evidence="6">
    <location>
        <begin position="12"/>
        <end position="30"/>
    </location>
</feature>
<accession>A0ABQ3EB95</accession>
<evidence type="ECO:0000313" key="8">
    <source>
        <dbReference type="Proteomes" id="UP000646745"/>
    </source>
</evidence>
<feature type="transmembrane region" description="Helical" evidence="6">
    <location>
        <begin position="36"/>
        <end position="58"/>
    </location>
</feature>
<dbReference type="InterPro" id="IPR002549">
    <property type="entry name" value="AI-2E-like"/>
</dbReference>
<comment type="similarity">
    <text evidence="2">Belongs to the autoinducer-2 exporter (AI-2E) (TC 2.A.86) family.</text>
</comment>
<evidence type="ECO:0000256" key="2">
    <source>
        <dbReference type="ARBA" id="ARBA00009773"/>
    </source>
</evidence>
<keyword evidence="4 6" id="KW-1133">Transmembrane helix</keyword>
<dbReference type="EMBL" id="BMZI01000007">
    <property type="protein sequence ID" value="GHB29288.1"/>
    <property type="molecule type" value="Genomic_DNA"/>
</dbReference>